<keyword evidence="2" id="KW-1185">Reference proteome</keyword>
<accession>A0A444V5P1</accession>
<dbReference type="Proteomes" id="UP000289886">
    <property type="component" value="Unassembled WGS sequence"/>
</dbReference>
<evidence type="ECO:0000313" key="2">
    <source>
        <dbReference type="Proteomes" id="UP000289886"/>
    </source>
</evidence>
<sequence length="106" mass="11880">MRCPVRSVQRKQGKGAIQGRVVATANAVSVRIPGEYRRLGQTSEEFLLDLAVKVRAAYPDSPIQDHLKLLSRQFLLVMTPQELNVRLAEDPKITVLGALKVVDEWE</sequence>
<name>A0A444V5P1_ACIRT</name>
<gene>
    <name evidence="1" type="ORF">EOD39_16553</name>
</gene>
<comment type="caution">
    <text evidence="1">The sequence shown here is derived from an EMBL/GenBank/DDBJ whole genome shotgun (WGS) entry which is preliminary data.</text>
</comment>
<proteinExistence type="predicted"/>
<dbReference type="AlphaFoldDB" id="A0A444V5P1"/>
<protein>
    <submittedName>
        <fullName evidence="1">Uncharacterized protein</fullName>
    </submittedName>
</protein>
<reference evidence="1 2" key="1">
    <citation type="submission" date="2019-01" db="EMBL/GenBank/DDBJ databases">
        <title>Draft Genome and Complete Hox-Cluster Characterization of the Sterlet Sturgeon (Acipenser ruthenus).</title>
        <authorList>
            <person name="Wei Q."/>
        </authorList>
    </citation>
    <scope>NUCLEOTIDE SEQUENCE [LARGE SCALE GENOMIC DNA]</scope>
    <source>
        <strain evidence="1">WHYD16114868_AA</strain>
        <tissue evidence="1">Blood</tissue>
    </source>
</reference>
<organism evidence="1 2">
    <name type="scientific">Acipenser ruthenus</name>
    <name type="common">Sterlet sturgeon</name>
    <dbReference type="NCBI Taxonomy" id="7906"/>
    <lineage>
        <taxon>Eukaryota</taxon>
        <taxon>Metazoa</taxon>
        <taxon>Chordata</taxon>
        <taxon>Craniata</taxon>
        <taxon>Vertebrata</taxon>
        <taxon>Euteleostomi</taxon>
        <taxon>Actinopterygii</taxon>
        <taxon>Chondrostei</taxon>
        <taxon>Acipenseriformes</taxon>
        <taxon>Acipenseridae</taxon>
        <taxon>Acipenser</taxon>
    </lineage>
</organism>
<evidence type="ECO:0000313" key="1">
    <source>
        <dbReference type="EMBL" id="RXM95710.1"/>
    </source>
</evidence>
<dbReference type="EMBL" id="SCEB01002155">
    <property type="protein sequence ID" value="RXM95710.1"/>
    <property type="molecule type" value="Genomic_DNA"/>
</dbReference>